<comment type="similarity">
    <text evidence="3">Belongs to the heat shock protein 70 family.</text>
</comment>
<dbReference type="SUPFAM" id="SSF100920">
    <property type="entry name" value="Heat shock protein 70kD (HSP70), peptide-binding domain"/>
    <property type="match status" value="1"/>
</dbReference>
<dbReference type="Gene3D" id="3.90.640.10">
    <property type="entry name" value="Actin, Chain A, domain 4"/>
    <property type="match status" value="1"/>
</dbReference>
<dbReference type="Gene3D" id="1.20.1270.10">
    <property type="match status" value="1"/>
</dbReference>
<dbReference type="EMBL" id="CAUWAG010000018">
    <property type="protein sequence ID" value="CAJ2511867.1"/>
    <property type="molecule type" value="Genomic_DNA"/>
</dbReference>
<evidence type="ECO:0000313" key="4">
    <source>
        <dbReference type="EMBL" id="CAJ2511867.1"/>
    </source>
</evidence>
<dbReference type="GO" id="GO:0005524">
    <property type="term" value="F:ATP binding"/>
    <property type="evidence" value="ECO:0007669"/>
    <property type="project" value="UniProtKB-KW"/>
</dbReference>
<evidence type="ECO:0000313" key="5">
    <source>
        <dbReference type="Proteomes" id="UP001295740"/>
    </source>
</evidence>
<accession>A0AAI8YLP5</accession>
<dbReference type="InterPro" id="IPR029047">
    <property type="entry name" value="HSP70_peptide-bd_sf"/>
</dbReference>
<dbReference type="Pfam" id="PF00012">
    <property type="entry name" value="HSP70"/>
    <property type="match status" value="2"/>
</dbReference>
<protein>
    <submittedName>
        <fullName evidence="4">Uu.00g074920.m01.CDS01</fullName>
    </submittedName>
</protein>
<dbReference type="Gene3D" id="3.30.30.30">
    <property type="match status" value="1"/>
</dbReference>
<gene>
    <name evidence="4" type="ORF">KHLLAP_LOCUS12335</name>
</gene>
<sequence length="644" mass="71349">MPSYVAFTDEGVLIGEDAKSQLAQNADRTLFGMKRLLGRSWSDSEVQANLDDLPYNVVNHEDKPCIRVQVQGKEKIISPEEVTSMLIGKLKSTAETFLDEEVTHAVAAVPAYFNDSQRQALKDAGEMAGLQILRIVNEPTAAAIAYGLDMTSDDRSIIVYDLGGTELDISLLTVEDGIFEILATGGPIYLGGDTINQQIIEYLLKQFHEKNPDVAIDSQTMAKIDGEVERGKRELSSREVYQVEVKAVREGLNFSQTLTRAKLEDLNAAIFEATIAPLREILVGPVDDILAVGGSSNTPKVGVLFTGPHISSGMLMILKVLEHVEQYFGRPVSKGVQPSEATVIGAAIQASILSVEYDEGCILYVEIAQLPIGIETTGGLMRRMIMRNTMLPTSPSQTFSTTTTNQSSILVKVYEGERATTNDSIQLASFELTGIPPAPAGGPEIQVRFKLDLKGLLKVTALDLAAGKKEGIDNIQTSYGRGDKEEDIDNILLSAEEHGEEDQALYRHMNERNRLDTYIRAIDGYLKDYEWTQWRGSVDQRERILDAVRETRELLKENYHIAPTEAFLERENTLLNFFGNRVLEGYVEAWSIDGRIEASSKIQLGDHDELWIVVSHLRRLEHWNTRFWAAALLSNPGRGSSNSV</sequence>
<comment type="caution">
    <text evidence="4">The sequence shown here is derived from an EMBL/GenBank/DDBJ whole genome shotgun (WGS) entry which is preliminary data.</text>
</comment>
<evidence type="ECO:0000256" key="1">
    <source>
        <dbReference type="ARBA" id="ARBA00022741"/>
    </source>
</evidence>
<dbReference type="Gene3D" id="3.30.420.40">
    <property type="match status" value="2"/>
</dbReference>
<dbReference type="InterPro" id="IPR029048">
    <property type="entry name" value="HSP70_C_sf"/>
</dbReference>
<organism evidence="4 5">
    <name type="scientific">Anthostomella pinea</name>
    <dbReference type="NCBI Taxonomy" id="933095"/>
    <lineage>
        <taxon>Eukaryota</taxon>
        <taxon>Fungi</taxon>
        <taxon>Dikarya</taxon>
        <taxon>Ascomycota</taxon>
        <taxon>Pezizomycotina</taxon>
        <taxon>Sordariomycetes</taxon>
        <taxon>Xylariomycetidae</taxon>
        <taxon>Xylariales</taxon>
        <taxon>Xylariaceae</taxon>
        <taxon>Anthostomella</taxon>
    </lineage>
</organism>
<dbReference type="Gene3D" id="2.60.34.10">
    <property type="entry name" value="Substrate Binding Domain Of DNAk, Chain A, domain 1"/>
    <property type="match status" value="1"/>
</dbReference>
<dbReference type="Proteomes" id="UP001295740">
    <property type="component" value="Unassembled WGS sequence"/>
</dbReference>
<dbReference type="PRINTS" id="PR00301">
    <property type="entry name" value="HEATSHOCK70"/>
</dbReference>
<dbReference type="FunFam" id="3.30.30.30:FF:000001">
    <property type="entry name" value="heat shock 70 kDa protein-like"/>
    <property type="match status" value="1"/>
</dbReference>
<dbReference type="FunFam" id="3.90.640.10:FF:000003">
    <property type="entry name" value="Molecular chaperone DnaK"/>
    <property type="match status" value="1"/>
</dbReference>
<proteinExistence type="inferred from homology"/>
<keyword evidence="5" id="KW-1185">Reference proteome</keyword>
<evidence type="ECO:0000256" key="3">
    <source>
        <dbReference type="RuleBase" id="RU003322"/>
    </source>
</evidence>
<reference evidence="4" key="1">
    <citation type="submission" date="2023-10" db="EMBL/GenBank/DDBJ databases">
        <authorList>
            <person name="Hackl T."/>
        </authorList>
    </citation>
    <scope>NUCLEOTIDE SEQUENCE</scope>
</reference>
<keyword evidence="2 3" id="KW-0067">ATP-binding</keyword>
<dbReference type="SUPFAM" id="SSF53067">
    <property type="entry name" value="Actin-like ATPase domain"/>
    <property type="match status" value="2"/>
</dbReference>
<evidence type="ECO:0000256" key="2">
    <source>
        <dbReference type="ARBA" id="ARBA00022840"/>
    </source>
</evidence>
<dbReference type="AlphaFoldDB" id="A0AAI8YLP5"/>
<dbReference type="PANTHER" id="PTHR19375">
    <property type="entry name" value="HEAT SHOCK PROTEIN 70KDA"/>
    <property type="match status" value="1"/>
</dbReference>
<dbReference type="InterPro" id="IPR043129">
    <property type="entry name" value="ATPase_NBD"/>
</dbReference>
<name>A0AAI8YLP5_9PEZI</name>
<dbReference type="GO" id="GO:0140662">
    <property type="term" value="F:ATP-dependent protein folding chaperone"/>
    <property type="evidence" value="ECO:0007669"/>
    <property type="project" value="InterPro"/>
</dbReference>
<dbReference type="InterPro" id="IPR013126">
    <property type="entry name" value="Hsp_70_fam"/>
</dbReference>
<keyword evidence="1 3" id="KW-0547">Nucleotide-binding</keyword>